<dbReference type="InterPro" id="IPR004843">
    <property type="entry name" value="Calcineurin-like_PHP"/>
</dbReference>
<keyword evidence="2" id="KW-0378">Hydrolase</keyword>
<sequence>MFLKLLPLFVGLSLCAGSEHNLLQDQLKENLDIIRPKTDDLAPDYSKEQVQKFFMVGDFGDYKHKENIDGMTDIMSQLAAQDTYDFILTVGDNFYPDGIESMDDLDLPDNIMSFFQKDNIRDLKMFPILGNHDCFSDYYNQILYSDYNKQWEMESDYYELKYNLKDDPSKYLVILMTNTCLLACNTSFDLPLGDTGSDCDEMNVEIGEESVQIHYQWLENKLKKYSKDPDVAWLGIAGHHPTIREASLKQDLLPLVQKYKVDFYLTGHKHQFDYTNIGYDEGIRFPGSDRGPVLDDCDGKIVKEIMNTESRDQYFKKGEKLHQFMIGASGKKLRKICPYKDQDGHVYIQNVENSGLAIFEVDSKHFNVKYYNNEDLSYFYSVTISSE</sequence>
<dbReference type="Pfam" id="PF00149">
    <property type="entry name" value="Metallophos"/>
    <property type="match status" value="1"/>
</dbReference>
<feature type="chain" id="PRO_5042206422" description="Calcineurin-like phosphoesterase domain-containing protein" evidence="3">
    <location>
        <begin position="18"/>
        <end position="387"/>
    </location>
</feature>
<feature type="signal peptide" evidence="3">
    <location>
        <begin position="1"/>
        <end position="17"/>
    </location>
</feature>
<organism evidence="5 6">
    <name type="scientific">Euplotes crassus</name>
    <dbReference type="NCBI Taxonomy" id="5936"/>
    <lineage>
        <taxon>Eukaryota</taxon>
        <taxon>Sar</taxon>
        <taxon>Alveolata</taxon>
        <taxon>Ciliophora</taxon>
        <taxon>Intramacronucleata</taxon>
        <taxon>Spirotrichea</taxon>
        <taxon>Hypotrichia</taxon>
        <taxon>Euplotida</taxon>
        <taxon>Euplotidae</taxon>
        <taxon>Moneuplotes</taxon>
    </lineage>
</organism>
<proteinExistence type="predicted"/>
<name>A0AAD1XHC0_EUPCR</name>
<feature type="domain" description="Calcineurin-like phosphoesterase" evidence="4">
    <location>
        <begin position="53"/>
        <end position="271"/>
    </location>
</feature>
<evidence type="ECO:0000256" key="3">
    <source>
        <dbReference type="SAM" id="SignalP"/>
    </source>
</evidence>
<dbReference type="SUPFAM" id="SSF56300">
    <property type="entry name" value="Metallo-dependent phosphatases"/>
    <property type="match status" value="1"/>
</dbReference>
<evidence type="ECO:0000256" key="2">
    <source>
        <dbReference type="ARBA" id="ARBA00022801"/>
    </source>
</evidence>
<protein>
    <recommendedName>
        <fullName evidence="4">Calcineurin-like phosphoesterase domain-containing protein</fullName>
    </recommendedName>
</protein>
<dbReference type="PANTHER" id="PTHR10161:SF14">
    <property type="entry name" value="TARTRATE-RESISTANT ACID PHOSPHATASE TYPE 5"/>
    <property type="match status" value="1"/>
</dbReference>
<comment type="caution">
    <text evidence="5">The sequence shown here is derived from an EMBL/GenBank/DDBJ whole genome shotgun (WGS) entry which is preliminary data.</text>
</comment>
<accession>A0AAD1XHC0</accession>
<reference evidence="5" key="1">
    <citation type="submission" date="2023-07" db="EMBL/GenBank/DDBJ databases">
        <authorList>
            <consortium name="AG Swart"/>
            <person name="Singh M."/>
            <person name="Singh A."/>
            <person name="Seah K."/>
            <person name="Emmerich C."/>
        </authorList>
    </citation>
    <scope>NUCLEOTIDE SEQUENCE</scope>
    <source>
        <strain evidence="5">DP1</strain>
    </source>
</reference>
<dbReference type="InterPro" id="IPR051558">
    <property type="entry name" value="Metallophosphoesterase_PAP"/>
</dbReference>
<dbReference type="PANTHER" id="PTHR10161">
    <property type="entry name" value="TARTRATE-RESISTANT ACID PHOSPHATASE TYPE 5"/>
    <property type="match status" value="1"/>
</dbReference>
<dbReference type="InterPro" id="IPR029052">
    <property type="entry name" value="Metallo-depent_PP-like"/>
</dbReference>
<evidence type="ECO:0000259" key="4">
    <source>
        <dbReference type="Pfam" id="PF00149"/>
    </source>
</evidence>
<evidence type="ECO:0000313" key="6">
    <source>
        <dbReference type="Proteomes" id="UP001295684"/>
    </source>
</evidence>
<evidence type="ECO:0000313" key="5">
    <source>
        <dbReference type="EMBL" id="CAI2372687.1"/>
    </source>
</evidence>
<evidence type="ECO:0000256" key="1">
    <source>
        <dbReference type="ARBA" id="ARBA00022729"/>
    </source>
</evidence>
<keyword evidence="6" id="KW-1185">Reference proteome</keyword>
<gene>
    <name evidence="5" type="ORF">ECRASSUSDP1_LOCUS14018</name>
</gene>
<dbReference type="EMBL" id="CAMPGE010013984">
    <property type="protein sequence ID" value="CAI2372687.1"/>
    <property type="molecule type" value="Genomic_DNA"/>
</dbReference>
<dbReference type="AlphaFoldDB" id="A0AAD1XHC0"/>
<dbReference type="Gene3D" id="3.60.21.10">
    <property type="match status" value="1"/>
</dbReference>
<dbReference type="Proteomes" id="UP001295684">
    <property type="component" value="Unassembled WGS sequence"/>
</dbReference>
<dbReference type="GO" id="GO:0016787">
    <property type="term" value="F:hydrolase activity"/>
    <property type="evidence" value="ECO:0007669"/>
    <property type="project" value="UniProtKB-KW"/>
</dbReference>
<keyword evidence="1 3" id="KW-0732">Signal</keyword>